<keyword evidence="9" id="KW-1185">Reference proteome</keyword>
<dbReference type="InterPro" id="IPR037396">
    <property type="entry name" value="FMN_HAD"/>
</dbReference>
<dbReference type="RefSeq" id="XP_006813604.1">
    <property type="nucleotide sequence ID" value="XM_006813541.1"/>
</dbReference>
<evidence type="ECO:0000256" key="3">
    <source>
        <dbReference type="ARBA" id="ARBA00022643"/>
    </source>
</evidence>
<evidence type="ECO:0000256" key="4">
    <source>
        <dbReference type="ARBA" id="ARBA00023002"/>
    </source>
</evidence>
<organism evidence="9 10">
    <name type="scientific">Saccoglossus kowalevskii</name>
    <name type="common">Acorn worm</name>
    <dbReference type="NCBI Taxonomy" id="10224"/>
    <lineage>
        <taxon>Eukaryota</taxon>
        <taxon>Metazoa</taxon>
        <taxon>Hemichordata</taxon>
        <taxon>Enteropneusta</taxon>
        <taxon>Harrimaniidae</taxon>
        <taxon>Saccoglossus</taxon>
    </lineage>
</organism>
<dbReference type="GeneID" id="100376613"/>
<keyword evidence="2" id="KW-0285">Flavoprotein</keyword>
<dbReference type="PROSITE" id="PS00557">
    <property type="entry name" value="FMN_HYDROXY_ACID_DH_1"/>
    <property type="match status" value="1"/>
</dbReference>
<reference evidence="10" key="1">
    <citation type="submission" date="2025-08" db="UniProtKB">
        <authorList>
            <consortium name="RefSeq"/>
        </authorList>
    </citation>
    <scope>IDENTIFICATION</scope>
    <source>
        <tissue evidence="10">Testes</tissue>
    </source>
</reference>
<evidence type="ECO:0000256" key="2">
    <source>
        <dbReference type="ARBA" id="ARBA00022630"/>
    </source>
</evidence>
<evidence type="ECO:0000256" key="6">
    <source>
        <dbReference type="ARBA" id="ARBA00029325"/>
    </source>
</evidence>
<feature type="domain" description="FMN hydroxy acid dehydrogenase" evidence="8">
    <location>
        <begin position="1"/>
        <end position="365"/>
    </location>
</feature>
<proteinExistence type="inferred from homology"/>
<dbReference type="PANTHER" id="PTHR10578">
    <property type="entry name" value="S -2-HYDROXY-ACID OXIDASE-RELATED"/>
    <property type="match status" value="1"/>
</dbReference>
<keyword evidence="4" id="KW-0560">Oxidoreductase</keyword>
<evidence type="ECO:0000313" key="9">
    <source>
        <dbReference type="Proteomes" id="UP000694865"/>
    </source>
</evidence>
<gene>
    <name evidence="10" type="primary">LOC100376613</name>
</gene>
<evidence type="ECO:0000256" key="1">
    <source>
        <dbReference type="ARBA" id="ARBA00001917"/>
    </source>
</evidence>
<accession>A0ABM0M0R3</accession>
<keyword evidence="3" id="KW-0288">FMN</keyword>
<dbReference type="InterPro" id="IPR008259">
    <property type="entry name" value="FMN_hydac_DH_AS"/>
</dbReference>
<comment type="cofactor">
    <cofactor evidence="1">
        <name>FMN</name>
        <dbReference type="ChEBI" id="CHEBI:58210"/>
    </cofactor>
</comment>
<evidence type="ECO:0000259" key="8">
    <source>
        <dbReference type="PROSITE" id="PS51349"/>
    </source>
</evidence>
<dbReference type="PANTHER" id="PTHR10578:SF107">
    <property type="entry name" value="2-HYDROXYACID OXIDASE 1"/>
    <property type="match status" value="1"/>
</dbReference>
<name>A0ABM0M0R3_SACKO</name>
<protein>
    <submittedName>
        <fullName evidence="10">Hydroxyacid oxidase 1-like</fullName>
    </submittedName>
</protein>
<dbReference type="PIRSF" id="PIRSF000138">
    <property type="entry name" value="Al-hdrx_acd_dh"/>
    <property type="match status" value="1"/>
</dbReference>
<dbReference type="Pfam" id="PF01070">
    <property type="entry name" value="FMN_dh"/>
    <property type="match status" value="1"/>
</dbReference>
<dbReference type="PROSITE" id="PS51349">
    <property type="entry name" value="FMN_HYDROXY_ACID_DH_2"/>
    <property type="match status" value="1"/>
</dbReference>
<dbReference type="Gene3D" id="3.20.20.70">
    <property type="entry name" value="Aldolase class I"/>
    <property type="match status" value="1"/>
</dbReference>
<evidence type="ECO:0000256" key="7">
    <source>
        <dbReference type="ARBA" id="ARBA00029327"/>
    </source>
</evidence>
<dbReference type="InterPro" id="IPR012133">
    <property type="entry name" value="Alpha-hydoxy_acid_DH_FMN"/>
</dbReference>
<evidence type="ECO:0000313" key="10">
    <source>
        <dbReference type="RefSeq" id="XP_006813604.1"/>
    </source>
</evidence>
<dbReference type="InterPro" id="IPR013785">
    <property type="entry name" value="Aldolase_TIM"/>
</dbReference>
<dbReference type="Proteomes" id="UP000694865">
    <property type="component" value="Unplaced"/>
</dbReference>
<sequence>MAGQTMVCVDDFERFAQKHLARNVFDYYRSGANLEETLKDNREAFKRYKIRPRVLRDVSHRNLSTTILGEKIDFPICIAPTAMQKMAHPDGEIATAKAAAKMKTLMCLSSWATCSFEEVAEADPNGLKWFQLYIYKDREATAQLVRRAEKAGYKAIALTVDTPILGRRYADVRNKFQLPPHLSLANFDNEDKHATGVKSTNDSGLAAYVASLIDPSLNWEHVEWLKSITKLPIVVKGILTAEDALEALNHGIAGILVSNHGARQLDGVPATIDVLSEVVQAVNGQVEVYLDGGVRTGTDVLKAIALGAKCVFLGRPALWGLAYNGKEGVQQVLQIIKDEFSLAMALSGCCTVSDIKPSLVSRHSYDWCKL</sequence>
<comment type="catalytic activity">
    <reaction evidence="7">
        <text>2-hydroxyoctanoate + O2 = 2-oxooctanoate + H2O2</text>
        <dbReference type="Rhea" id="RHEA:67940"/>
        <dbReference type="ChEBI" id="CHEBI:15379"/>
        <dbReference type="ChEBI" id="CHEBI:16240"/>
        <dbReference type="ChEBI" id="CHEBI:133514"/>
        <dbReference type="ChEBI" id="CHEBI:176689"/>
    </reaction>
    <physiologicalReaction direction="left-to-right" evidence="7">
        <dbReference type="Rhea" id="RHEA:67941"/>
    </physiologicalReaction>
</comment>
<dbReference type="SUPFAM" id="SSF51395">
    <property type="entry name" value="FMN-linked oxidoreductases"/>
    <property type="match status" value="1"/>
</dbReference>
<evidence type="ECO:0000256" key="5">
    <source>
        <dbReference type="ARBA" id="ARBA00024042"/>
    </source>
</evidence>
<dbReference type="InterPro" id="IPR000262">
    <property type="entry name" value="FMN-dep_DH"/>
</dbReference>
<comment type="catalytic activity">
    <reaction evidence="6">
        <text>a (2S)-2-hydroxycarboxylate + O2 = a 2-oxocarboxylate + H2O2</text>
        <dbReference type="Rhea" id="RHEA:16789"/>
        <dbReference type="ChEBI" id="CHEBI:15379"/>
        <dbReference type="ChEBI" id="CHEBI:16240"/>
        <dbReference type="ChEBI" id="CHEBI:35179"/>
        <dbReference type="ChEBI" id="CHEBI:58123"/>
        <dbReference type="EC" id="1.1.3.15"/>
    </reaction>
    <physiologicalReaction direction="left-to-right" evidence="6">
        <dbReference type="Rhea" id="RHEA:16790"/>
    </physiologicalReaction>
</comment>
<dbReference type="CDD" id="cd02809">
    <property type="entry name" value="alpha_hydroxyacid_oxid_FMN"/>
    <property type="match status" value="1"/>
</dbReference>
<comment type="similarity">
    <text evidence="5">Belongs to the FMN-dependent alpha-hydroxy acid dehydrogenase family.</text>
</comment>